<dbReference type="CDD" id="cd15481">
    <property type="entry name" value="SRP68-RBD"/>
    <property type="match status" value="1"/>
</dbReference>
<evidence type="ECO:0000256" key="8">
    <source>
        <dbReference type="ARBA" id="ARBA00023135"/>
    </source>
</evidence>
<evidence type="ECO:0000256" key="1">
    <source>
        <dbReference type="ARBA" id="ARBA00004240"/>
    </source>
</evidence>
<keyword evidence="5 12" id="KW-0963">Cytoplasm</keyword>
<evidence type="ECO:0000256" key="2">
    <source>
        <dbReference type="ARBA" id="ARBA00004496"/>
    </source>
</evidence>
<name>A0AAW1DE88_9HEMI</name>
<sequence length="591" mass="66868">MVVAEAHINLENADQGEENTPVKQGPVFTVEVLKIITDAQQQHGLRHSDYQRYRSYCTRRIRRLRKTLHLPQGDKRHFKRRDVTELHLKDERYLYIPLMLAERCWGYAMQLRQESNTEPRKRFHLISKLRKAMHYAEQLESLCQAELCDARSKLESQAYAAWIRGMFYFEVKAWKEAMDNLQQAQVVYEKLCSAVNESDQAIYKSKCEELVPSLRYCAYSIGDNTAISDLKSLHGAAHGDLLDTLDRLMAEARQKEGGGGVSEVTWRGRTVAVKPSVVSAFLSTEQELNSSLEGQTTDANIDKLDRHVINCKDAIAALKDEIANDPSNKSKLPDGSIGPLQYLLTYLTHIRLTRSNQRTLLMITKASTGEEEGKKGKPQDLIRLYELILQNLNEMQQLTGLEQDKEYQDNVEATITAYKAFRCYYIGEVLTGTKKFREALALYDRAGNYCSSVISREDLDSGLKSGLTKLAGSIEAAKSICLAQAVLQASEENKEETQATSIIDKKHIAKVPLVDRLDVYYEDSKIATKQANIIKLPPDMSPIPCKPLFFDVAMNHLTFPSLQQELENKTKQGQSSLTGFVKGLWGWGGKK</sequence>
<dbReference type="FunFam" id="1.10.3450.40:FF:000001">
    <property type="entry name" value="Signal recognition particle subunit SRP68"/>
    <property type="match status" value="1"/>
</dbReference>
<evidence type="ECO:0000313" key="13">
    <source>
        <dbReference type="EMBL" id="KAK9508807.1"/>
    </source>
</evidence>
<evidence type="ECO:0000256" key="5">
    <source>
        <dbReference type="ARBA" id="ARBA00022490"/>
    </source>
</evidence>
<comment type="caution">
    <text evidence="13">The sequence shown here is derived from an EMBL/GenBank/DDBJ whole genome shotgun (WGS) entry which is preliminary data.</text>
</comment>
<evidence type="ECO:0000256" key="6">
    <source>
        <dbReference type="ARBA" id="ARBA00022824"/>
    </source>
</evidence>
<dbReference type="GO" id="GO:0005786">
    <property type="term" value="C:signal recognition particle, endoplasmic reticulum targeting"/>
    <property type="evidence" value="ECO:0007669"/>
    <property type="project" value="UniProtKB-KW"/>
</dbReference>
<reference evidence="13 14" key="1">
    <citation type="submission" date="2022-12" db="EMBL/GenBank/DDBJ databases">
        <title>Chromosome-level genome assembly of true bugs.</title>
        <authorList>
            <person name="Ma L."/>
            <person name="Li H."/>
        </authorList>
    </citation>
    <scope>NUCLEOTIDE SEQUENCE [LARGE SCALE GENOMIC DNA]</scope>
    <source>
        <strain evidence="13">Lab_2022b</strain>
    </source>
</reference>
<comment type="subcellular location">
    <subcellularLocation>
        <location evidence="2 12">Cytoplasm</location>
    </subcellularLocation>
    <subcellularLocation>
        <location evidence="1">Endoplasmic reticulum</location>
    </subcellularLocation>
    <subcellularLocation>
        <location evidence="3">Nucleus</location>
        <location evidence="3">Nucleolus</location>
    </subcellularLocation>
</comment>
<evidence type="ECO:0000256" key="3">
    <source>
        <dbReference type="ARBA" id="ARBA00004604"/>
    </source>
</evidence>
<evidence type="ECO:0000256" key="7">
    <source>
        <dbReference type="ARBA" id="ARBA00022884"/>
    </source>
</evidence>
<keyword evidence="8 12" id="KW-0733">Signal recognition particle</keyword>
<protein>
    <recommendedName>
        <fullName evidence="11 12">Signal recognition particle subunit SRP68</fullName>
        <shortName evidence="12">SRP68</shortName>
    </recommendedName>
</protein>
<dbReference type="SUPFAM" id="SSF48452">
    <property type="entry name" value="TPR-like"/>
    <property type="match status" value="1"/>
</dbReference>
<organism evidence="13 14">
    <name type="scientific">Rhynocoris fuscipes</name>
    <dbReference type="NCBI Taxonomy" id="488301"/>
    <lineage>
        <taxon>Eukaryota</taxon>
        <taxon>Metazoa</taxon>
        <taxon>Ecdysozoa</taxon>
        <taxon>Arthropoda</taxon>
        <taxon>Hexapoda</taxon>
        <taxon>Insecta</taxon>
        <taxon>Pterygota</taxon>
        <taxon>Neoptera</taxon>
        <taxon>Paraneoptera</taxon>
        <taxon>Hemiptera</taxon>
        <taxon>Heteroptera</taxon>
        <taxon>Panheteroptera</taxon>
        <taxon>Cimicomorpha</taxon>
        <taxon>Reduviidae</taxon>
        <taxon>Harpactorinae</taxon>
        <taxon>Harpactorini</taxon>
        <taxon>Rhynocoris</taxon>
    </lineage>
</organism>
<dbReference type="GO" id="GO:0005829">
    <property type="term" value="C:cytosol"/>
    <property type="evidence" value="ECO:0007669"/>
    <property type="project" value="UniProtKB-ARBA"/>
</dbReference>
<dbReference type="GO" id="GO:0030942">
    <property type="term" value="F:endoplasmic reticulum signal peptide binding"/>
    <property type="evidence" value="ECO:0007669"/>
    <property type="project" value="InterPro"/>
</dbReference>
<keyword evidence="6" id="KW-0256">Endoplasmic reticulum</keyword>
<dbReference type="InterPro" id="IPR034652">
    <property type="entry name" value="SRP68-RBD"/>
</dbReference>
<evidence type="ECO:0000256" key="9">
    <source>
        <dbReference type="ARBA" id="ARBA00023242"/>
    </source>
</evidence>
<evidence type="ECO:0000256" key="4">
    <source>
        <dbReference type="ARBA" id="ARBA00009352"/>
    </source>
</evidence>
<dbReference type="PANTHER" id="PTHR12860:SF0">
    <property type="entry name" value="SIGNAL RECOGNITION PARTICLE SUBUNIT SRP68"/>
    <property type="match status" value="1"/>
</dbReference>
<evidence type="ECO:0000256" key="11">
    <source>
        <dbReference type="ARBA" id="ARBA00029498"/>
    </source>
</evidence>
<proteinExistence type="inferred from homology"/>
<evidence type="ECO:0000256" key="10">
    <source>
        <dbReference type="ARBA" id="ARBA00023274"/>
    </source>
</evidence>
<dbReference type="GO" id="GO:0005783">
    <property type="term" value="C:endoplasmic reticulum"/>
    <property type="evidence" value="ECO:0007669"/>
    <property type="project" value="UniProtKB-SubCell"/>
</dbReference>
<dbReference type="Proteomes" id="UP001461498">
    <property type="component" value="Unassembled WGS sequence"/>
</dbReference>
<keyword evidence="7 12" id="KW-0694">RNA-binding</keyword>
<dbReference type="EMBL" id="JAPXFL010000003">
    <property type="protein sequence ID" value="KAK9508807.1"/>
    <property type="molecule type" value="Genomic_DNA"/>
</dbReference>
<comment type="similarity">
    <text evidence="4 12">Belongs to the SRP68 family.</text>
</comment>
<dbReference type="InterPro" id="IPR038253">
    <property type="entry name" value="SRP68_N_sf"/>
</dbReference>
<dbReference type="GO" id="GO:0005730">
    <property type="term" value="C:nucleolus"/>
    <property type="evidence" value="ECO:0007669"/>
    <property type="project" value="UniProtKB-SubCell"/>
</dbReference>
<dbReference type="PIRSF" id="PIRSF038995">
    <property type="entry name" value="SRP68"/>
    <property type="match status" value="1"/>
</dbReference>
<dbReference type="GO" id="GO:0008312">
    <property type="term" value="F:7S RNA binding"/>
    <property type="evidence" value="ECO:0007669"/>
    <property type="project" value="InterPro"/>
</dbReference>
<keyword evidence="9" id="KW-0539">Nucleus</keyword>
<dbReference type="InterPro" id="IPR026258">
    <property type="entry name" value="SRP68"/>
</dbReference>
<gene>
    <name evidence="13" type="ORF">O3M35_006274</name>
</gene>
<dbReference type="AlphaFoldDB" id="A0AAW1DE88"/>
<dbReference type="Gene3D" id="1.10.3450.40">
    <property type="entry name" value="Signal recognition particle, SRP68 subunit, RNA-binding domain"/>
    <property type="match status" value="1"/>
</dbReference>
<dbReference type="Pfam" id="PF16969">
    <property type="entry name" value="SRP68"/>
    <property type="match status" value="1"/>
</dbReference>
<evidence type="ECO:0000256" key="12">
    <source>
        <dbReference type="PIRNR" id="PIRNR038995"/>
    </source>
</evidence>
<comment type="function">
    <text evidence="12">Component of the signal recognition particle (SRP) complex, a ribonucleoprotein complex that mediates the cotranslational targeting of secretory and membrane proteins to the endoplasmic reticulum (ER). The SRP complex interacts with the signal sequence in nascent secretory and membrane proteins and directs them to the membrane of the ER.</text>
</comment>
<dbReference type="InterPro" id="IPR011990">
    <property type="entry name" value="TPR-like_helical_dom_sf"/>
</dbReference>
<dbReference type="PANTHER" id="PTHR12860">
    <property type="entry name" value="SIGNAL RECOGNITION PARTICLE 68 KDA PROTEIN"/>
    <property type="match status" value="1"/>
</dbReference>
<accession>A0AAW1DE88</accession>
<evidence type="ECO:0000313" key="14">
    <source>
        <dbReference type="Proteomes" id="UP001461498"/>
    </source>
</evidence>
<dbReference type="GO" id="GO:0006614">
    <property type="term" value="P:SRP-dependent cotranslational protein targeting to membrane"/>
    <property type="evidence" value="ECO:0007669"/>
    <property type="project" value="InterPro"/>
</dbReference>
<dbReference type="GO" id="GO:0005047">
    <property type="term" value="F:signal recognition particle binding"/>
    <property type="evidence" value="ECO:0007669"/>
    <property type="project" value="InterPro"/>
</dbReference>
<keyword evidence="14" id="KW-1185">Reference proteome</keyword>
<keyword evidence="10 12" id="KW-0687">Ribonucleoprotein</keyword>